<comment type="caution">
    <text evidence="1">The sequence shown here is derived from an EMBL/GenBank/DDBJ whole genome shotgun (WGS) entry which is preliminary data.</text>
</comment>
<organism evidence="1 2">
    <name type="scientific">Extibacter muris</name>
    <dbReference type="NCBI Taxonomy" id="1796622"/>
    <lineage>
        <taxon>Bacteria</taxon>
        <taxon>Bacillati</taxon>
        <taxon>Bacillota</taxon>
        <taxon>Clostridia</taxon>
        <taxon>Lachnospirales</taxon>
        <taxon>Lachnospiraceae</taxon>
        <taxon>Extibacter</taxon>
    </lineage>
</organism>
<sequence>MISMITDTSTYADDFVRQCSSGTVHSVYSKTINIQAQGQLLALQSAASPLSPVSLMTNLTAGQLESLHIDPGQAVRFSRDSIEIISLGNSSIFRYSPSLIYRSELSGFSAWSSPDILKSRVQMAVSRSESSGFRQLFSSSAGKAGDESLVLSAAMEHMSRCRLLLRTNAYMEAARTLARLIGLGIGLTPSGDDFLCGVLASLTLCRLTDHPFARCLAAQLEGHLSDTNDISGTFLRCALQNQFSQAVCRLWDLPPADEILQSFEAVGHSSGTDTLCGILYALDLAGVLK</sequence>
<protein>
    <submittedName>
        <fullName evidence="1">DUF2877 domain-containing protein</fullName>
    </submittedName>
</protein>
<dbReference type="AlphaFoldDB" id="A0A4R4FH88"/>
<proteinExistence type="predicted"/>
<dbReference type="InterPro" id="IPR021530">
    <property type="entry name" value="AllH-like"/>
</dbReference>
<dbReference type="Proteomes" id="UP000295710">
    <property type="component" value="Unassembled WGS sequence"/>
</dbReference>
<name>A0A4R4FH88_9FIRM</name>
<gene>
    <name evidence="1" type="ORF">E1963_02835</name>
</gene>
<dbReference type="Pfam" id="PF11392">
    <property type="entry name" value="AllH"/>
    <property type="match status" value="1"/>
</dbReference>
<keyword evidence="2" id="KW-1185">Reference proteome</keyword>
<accession>A0A4R4FH88</accession>
<dbReference type="RefSeq" id="WP_132275012.1">
    <property type="nucleotide sequence ID" value="NZ_JAOBST010000003.1"/>
</dbReference>
<dbReference type="EMBL" id="SMMX01000002">
    <property type="protein sequence ID" value="TDA23037.1"/>
    <property type="molecule type" value="Genomic_DNA"/>
</dbReference>
<evidence type="ECO:0000313" key="2">
    <source>
        <dbReference type="Proteomes" id="UP000295710"/>
    </source>
</evidence>
<reference evidence="1 2" key="1">
    <citation type="journal article" date="2016" name="Nat. Microbiol.">
        <title>The Mouse Intestinal Bacterial Collection (miBC) provides host-specific insight into cultured diversity and functional potential of the gut microbiota.</title>
        <authorList>
            <person name="Lagkouvardos I."/>
            <person name="Pukall R."/>
            <person name="Abt B."/>
            <person name="Foesel B.U."/>
            <person name="Meier-Kolthoff J.P."/>
            <person name="Kumar N."/>
            <person name="Bresciani A."/>
            <person name="Martinez I."/>
            <person name="Just S."/>
            <person name="Ziegler C."/>
            <person name="Brugiroux S."/>
            <person name="Garzetti D."/>
            <person name="Wenning M."/>
            <person name="Bui T.P."/>
            <person name="Wang J."/>
            <person name="Hugenholtz F."/>
            <person name="Plugge C.M."/>
            <person name="Peterson D.A."/>
            <person name="Hornef M.W."/>
            <person name="Baines J.F."/>
            <person name="Smidt H."/>
            <person name="Walter J."/>
            <person name="Kristiansen K."/>
            <person name="Nielsen H.B."/>
            <person name="Haller D."/>
            <person name="Overmann J."/>
            <person name="Stecher B."/>
            <person name="Clavel T."/>
        </authorList>
    </citation>
    <scope>NUCLEOTIDE SEQUENCE [LARGE SCALE GENOMIC DNA]</scope>
    <source>
        <strain evidence="1 2">DSM 28560</strain>
    </source>
</reference>
<evidence type="ECO:0000313" key="1">
    <source>
        <dbReference type="EMBL" id="TDA23037.1"/>
    </source>
</evidence>